<proteinExistence type="predicted"/>
<name>A0A6J1BN76_9ROSI</name>
<dbReference type="AlphaFoldDB" id="A0A6J1BN76"/>
<dbReference type="RefSeq" id="XP_021300765.1">
    <property type="nucleotide sequence ID" value="XM_021445090.1"/>
</dbReference>
<keyword evidence="1" id="KW-0732">Signal</keyword>
<dbReference type="Proteomes" id="UP000504621">
    <property type="component" value="Unplaced"/>
</dbReference>
<dbReference type="OrthoDB" id="10556498at2759"/>
<feature type="chain" id="PRO_5027100855" evidence="1">
    <location>
        <begin position="25"/>
        <end position="244"/>
    </location>
</feature>
<evidence type="ECO:0000313" key="2">
    <source>
        <dbReference type="Proteomes" id="UP000504621"/>
    </source>
</evidence>
<gene>
    <name evidence="3" type="primary">LOC110429182</name>
</gene>
<organism evidence="2 3">
    <name type="scientific">Herrania umbratica</name>
    <dbReference type="NCBI Taxonomy" id="108875"/>
    <lineage>
        <taxon>Eukaryota</taxon>
        <taxon>Viridiplantae</taxon>
        <taxon>Streptophyta</taxon>
        <taxon>Embryophyta</taxon>
        <taxon>Tracheophyta</taxon>
        <taxon>Spermatophyta</taxon>
        <taxon>Magnoliopsida</taxon>
        <taxon>eudicotyledons</taxon>
        <taxon>Gunneridae</taxon>
        <taxon>Pentapetalae</taxon>
        <taxon>rosids</taxon>
        <taxon>malvids</taxon>
        <taxon>Malvales</taxon>
        <taxon>Malvaceae</taxon>
        <taxon>Byttnerioideae</taxon>
        <taxon>Herrania</taxon>
    </lineage>
</organism>
<feature type="signal peptide" evidence="1">
    <location>
        <begin position="1"/>
        <end position="24"/>
    </location>
</feature>
<reference evidence="3" key="1">
    <citation type="submission" date="2025-08" db="UniProtKB">
        <authorList>
            <consortium name="RefSeq"/>
        </authorList>
    </citation>
    <scope>IDENTIFICATION</scope>
    <source>
        <tissue evidence="3">Leaf</tissue>
    </source>
</reference>
<sequence>MKFKQFIFLALLFTIFLLSSAAVAEKSEDETKPDATEERGEGDEAMYFCRHRCCGHYGCRCCSYAEAQLMGAQAKDEKSEVAQEVNQADDGKYYRCRYRCCGPYGCRCCTFAGITAEELNQQNNLMNYQGSGYGGGGYGGGRVVDMAEDIGGGGGHGGYGGGSADREVMWRGGGQGGGPEVMGRRCGQGGGRGGYGAAERWLADMEVMVAAVGWWCGTWRRLWWCGGTRSGGSGGGYGGAEATP</sequence>
<evidence type="ECO:0000256" key="1">
    <source>
        <dbReference type="SAM" id="SignalP"/>
    </source>
</evidence>
<protein>
    <submittedName>
        <fullName evidence="3">Cold and drought-regulated protein CORA-like</fullName>
    </submittedName>
</protein>
<accession>A0A6J1BN76</accession>
<dbReference type="GeneID" id="110429182"/>
<evidence type="ECO:0000313" key="3">
    <source>
        <dbReference type="RefSeq" id="XP_021300765.1"/>
    </source>
</evidence>
<keyword evidence="2" id="KW-1185">Reference proteome</keyword>